<protein>
    <submittedName>
        <fullName evidence="1">Uncharacterized protein</fullName>
    </submittedName>
</protein>
<proteinExistence type="predicted"/>
<accession>A0A9I9EIY8</accession>
<dbReference type="Gramene" id="MELO3C034462.2.1">
    <property type="protein sequence ID" value="MELO3C034462.2.1"/>
    <property type="gene ID" value="MELO3C034462.2"/>
</dbReference>
<sequence>MGPFHALHVSPFHFTMFCSQPKFDTCSSNSTVNDHHPYVVRYYHRRRSLLVFGIVSIGSSINSDFHFN</sequence>
<dbReference type="EnsemblPlants" id="MELO3C034462.2.1">
    <property type="protein sequence ID" value="MELO3C034462.2.1"/>
    <property type="gene ID" value="MELO3C034462.2"/>
</dbReference>
<dbReference type="AlphaFoldDB" id="A0A9I9EIY8"/>
<organism evidence="1">
    <name type="scientific">Cucumis melo</name>
    <name type="common">Muskmelon</name>
    <dbReference type="NCBI Taxonomy" id="3656"/>
    <lineage>
        <taxon>Eukaryota</taxon>
        <taxon>Viridiplantae</taxon>
        <taxon>Streptophyta</taxon>
        <taxon>Embryophyta</taxon>
        <taxon>Tracheophyta</taxon>
        <taxon>Spermatophyta</taxon>
        <taxon>Magnoliopsida</taxon>
        <taxon>eudicotyledons</taxon>
        <taxon>Gunneridae</taxon>
        <taxon>Pentapetalae</taxon>
        <taxon>rosids</taxon>
        <taxon>fabids</taxon>
        <taxon>Cucurbitales</taxon>
        <taxon>Cucurbitaceae</taxon>
        <taxon>Benincaseae</taxon>
        <taxon>Cucumis</taxon>
    </lineage>
</organism>
<reference evidence="1" key="1">
    <citation type="submission" date="2023-03" db="UniProtKB">
        <authorList>
            <consortium name="EnsemblPlants"/>
        </authorList>
    </citation>
    <scope>IDENTIFICATION</scope>
</reference>
<evidence type="ECO:0000313" key="1">
    <source>
        <dbReference type="EnsemblPlants" id="MELO3C034462.2.1"/>
    </source>
</evidence>
<name>A0A9I9EIY8_CUCME</name>